<protein>
    <submittedName>
        <fullName evidence="1">Uncharacterized protein</fullName>
    </submittedName>
</protein>
<evidence type="ECO:0000313" key="1">
    <source>
        <dbReference type="EMBL" id="AGR58042.1"/>
    </source>
</evidence>
<reference evidence="1 2" key="1">
    <citation type="submission" date="2013-07" db="EMBL/GenBank/DDBJ databases">
        <title>Genome sequence of Salmonella bongori N268-08 - a rare clinical isolate.</title>
        <authorList>
            <person name="Marti R."/>
            <person name="Hagens S."/>
            <person name="Loessner M.J."/>
            <person name="Klumpp J."/>
        </authorList>
    </citation>
    <scope>NUCLEOTIDE SEQUENCE [LARGE SCALE GENOMIC DNA]</scope>
    <source>
        <strain evidence="1 2">N268-08</strain>
    </source>
</reference>
<proteinExistence type="predicted"/>
<dbReference type="KEGG" id="sbz:A464_856"/>
<sequence>MKFLTLSGIVEKLILLDGIFIKVPYFHFYEKRSLLLMP</sequence>
<accession>S5NCR6</accession>
<organism evidence="1 2">
    <name type="scientific">Salmonella bongori N268-08</name>
    <dbReference type="NCBI Taxonomy" id="1197719"/>
    <lineage>
        <taxon>Bacteria</taxon>
        <taxon>Pseudomonadati</taxon>
        <taxon>Pseudomonadota</taxon>
        <taxon>Gammaproteobacteria</taxon>
        <taxon>Enterobacterales</taxon>
        <taxon>Enterobacteriaceae</taxon>
        <taxon>Salmonella</taxon>
    </lineage>
</organism>
<dbReference type="PATRIC" id="fig|1197719.3.peg.854"/>
<dbReference type="AlphaFoldDB" id="S5NCR6"/>
<dbReference type="Proteomes" id="UP000015042">
    <property type="component" value="Chromosome"/>
</dbReference>
<name>S5NCR6_SALBN</name>
<dbReference type="EMBL" id="CP006608">
    <property type="protein sequence ID" value="AGR58042.1"/>
    <property type="molecule type" value="Genomic_DNA"/>
</dbReference>
<dbReference type="HOGENOM" id="CLU_3332629_0_0_6"/>
<evidence type="ECO:0000313" key="2">
    <source>
        <dbReference type="Proteomes" id="UP000015042"/>
    </source>
</evidence>
<gene>
    <name evidence="1" type="ORF">A464_856</name>
</gene>